<proteinExistence type="predicted"/>
<sequence length="220" mass="24608">MPGVSKNGLTITQDLEKNQIRFCGKVPSIKEFPERIRAYASVINLDTNLGDIQMNHSLVNGSLRFVFPKTQGSLQILKYRGGKAVDQSDDHLIFAPLTPSNCEINPLMIGSTRSCIIKKFVNTDGGSINVLHILVDTPGMEDFTFDINHKTCIIRGAEEEEEDKSNFLKSERKYLISMIFDCSCCTFDAKGTKRRHQILKDGLLHLQLRVSSSSKLITVS</sequence>
<evidence type="ECO:0000313" key="1">
    <source>
        <dbReference type="EnsemblPlants" id="AUR62018606-RA:cds"/>
    </source>
</evidence>
<reference evidence="1" key="2">
    <citation type="submission" date="2021-03" db="UniProtKB">
        <authorList>
            <consortium name="EnsemblPlants"/>
        </authorList>
    </citation>
    <scope>IDENTIFICATION</scope>
</reference>
<name>A0A803LTR2_CHEQI</name>
<dbReference type="Gramene" id="AUR62018606-RA">
    <property type="protein sequence ID" value="AUR62018606-RA:cds"/>
    <property type="gene ID" value="AUR62018606"/>
</dbReference>
<dbReference type="AlphaFoldDB" id="A0A803LTR2"/>
<protein>
    <submittedName>
        <fullName evidence="1">Uncharacterized protein</fullName>
    </submittedName>
</protein>
<organism evidence="1 2">
    <name type="scientific">Chenopodium quinoa</name>
    <name type="common">Quinoa</name>
    <dbReference type="NCBI Taxonomy" id="63459"/>
    <lineage>
        <taxon>Eukaryota</taxon>
        <taxon>Viridiplantae</taxon>
        <taxon>Streptophyta</taxon>
        <taxon>Embryophyta</taxon>
        <taxon>Tracheophyta</taxon>
        <taxon>Spermatophyta</taxon>
        <taxon>Magnoliopsida</taxon>
        <taxon>eudicotyledons</taxon>
        <taxon>Gunneridae</taxon>
        <taxon>Pentapetalae</taxon>
        <taxon>Caryophyllales</taxon>
        <taxon>Chenopodiaceae</taxon>
        <taxon>Chenopodioideae</taxon>
        <taxon>Atripliceae</taxon>
        <taxon>Chenopodium</taxon>
    </lineage>
</organism>
<reference evidence="1" key="1">
    <citation type="journal article" date="2017" name="Nature">
        <title>The genome of Chenopodium quinoa.</title>
        <authorList>
            <person name="Jarvis D.E."/>
            <person name="Ho Y.S."/>
            <person name="Lightfoot D.J."/>
            <person name="Schmoeckel S.M."/>
            <person name="Li B."/>
            <person name="Borm T.J.A."/>
            <person name="Ohyanagi H."/>
            <person name="Mineta K."/>
            <person name="Michell C.T."/>
            <person name="Saber N."/>
            <person name="Kharbatia N.M."/>
            <person name="Rupper R.R."/>
            <person name="Sharp A.R."/>
            <person name="Dally N."/>
            <person name="Boughton B.A."/>
            <person name="Woo Y.H."/>
            <person name="Gao G."/>
            <person name="Schijlen E.G.W.M."/>
            <person name="Guo X."/>
            <person name="Momin A.A."/>
            <person name="Negrao S."/>
            <person name="Al-Babili S."/>
            <person name="Gehring C."/>
            <person name="Roessner U."/>
            <person name="Jung C."/>
            <person name="Murphy K."/>
            <person name="Arold S.T."/>
            <person name="Gojobori T."/>
            <person name="van der Linden C.G."/>
            <person name="van Loo E.N."/>
            <person name="Jellen E.N."/>
            <person name="Maughan P.J."/>
            <person name="Tester M."/>
        </authorList>
    </citation>
    <scope>NUCLEOTIDE SEQUENCE [LARGE SCALE GENOMIC DNA]</scope>
    <source>
        <strain evidence="1">cv. PI 614886</strain>
    </source>
</reference>
<evidence type="ECO:0000313" key="2">
    <source>
        <dbReference type="Proteomes" id="UP000596660"/>
    </source>
</evidence>
<dbReference type="EnsemblPlants" id="AUR62018606-RA">
    <property type="protein sequence ID" value="AUR62018606-RA:cds"/>
    <property type="gene ID" value="AUR62018606"/>
</dbReference>
<keyword evidence="2" id="KW-1185">Reference proteome</keyword>
<dbReference type="Proteomes" id="UP000596660">
    <property type="component" value="Unplaced"/>
</dbReference>
<accession>A0A803LTR2</accession>